<name>A0A1S6IZ01_9FIRM</name>
<dbReference type="Gene3D" id="6.10.340.10">
    <property type="match status" value="1"/>
</dbReference>
<dbReference type="OrthoDB" id="505470at2"/>
<evidence type="ECO:0000256" key="14">
    <source>
        <dbReference type="SAM" id="Phobius"/>
    </source>
</evidence>
<evidence type="ECO:0000256" key="7">
    <source>
        <dbReference type="ARBA" id="ARBA00022692"/>
    </source>
</evidence>
<proteinExistence type="predicted"/>
<dbReference type="SMART" id="SM00304">
    <property type="entry name" value="HAMP"/>
    <property type="match status" value="1"/>
</dbReference>
<dbReference type="KEGG" id="dfg:B0537_13550"/>
<dbReference type="SUPFAM" id="SSF55874">
    <property type="entry name" value="ATPase domain of HSP90 chaperone/DNA topoisomerase II/histidine kinase"/>
    <property type="match status" value="1"/>
</dbReference>
<dbReference type="InterPro" id="IPR036097">
    <property type="entry name" value="HisK_dim/P_sf"/>
</dbReference>
<dbReference type="CDD" id="cd12914">
    <property type="entry name" value="PDC1_DGC_like"/>
    <property type="match status" value="1"/>
</dbReference>
<evidence type="ECO:0000259" key="16">
    <source>
        <dbReference type="PROSITE" id="PS50885"/>
    </source>
</evidence>
<evidence type="ECO:0000256" key="5">
    <source>
        <dbReference type="ARBA" id="ARBA00022553"/>
    </source>
</evidence>
<feature type="domain" description="HAMP" evidence="16">
    <location>
        <begin position="309"/>
        <end position="361"/>
    </location>
</feature>
<comment type="subcellular location">
    <subcellularLocation>
        <location evidence="2">Cell membrane</location>
        <topology evidence="2">Multi-pass membrane protein</topology>
    </subcellularLocation>
</comment>
<keyword evidence="13 14" id="KW-0472">Membrane</keyword>
<dbReference type="Pfam" id="PF00512">
    <property type="entry name" value="HisKA"/>
    <property type="match status" value="1"/>
</dbReference>
<evidence type="ECO:0000256" key="2">
    <source>
        <dbReference type="ARBA" id="ARBA00004651"/>
    </source>
</evidence>
<dbReference type="GO" id="GO:0005886">
    <property type="term" value="C:plasma membrane"/>
    <property type="evidence" value="ECO:0007669"/>
    <property type="project" value="UniProtKB-SubCell"/>
</dbReference>
<dbReference type="InterPro" id="IPR004358">
    <property type="entry name" value="Sig_transdc_His_kin-like_C"/>
</dbReference>
<keyword evidence="5" id="KW-0597">Phosphoprotein</keyword>
<accession>A0A1S6IZ01</accession>
<dbReference type="Pfam" id="PF00672">
    <property type="entry name" value="HAMP"/>
    <property type="match status" value="1"/>
</dbReference>
<reference evidence="17 18" key="1">
    <citation type="journal article" date="2016" name="Int. J. Syst. Evol. Microbiol.">
        <title>Desulfotomaculum ferrireducens sp. nov., a moderately thermophilic sulfate-reducing and dissimilatory Fe(III)-reducing bacterium isolated from compost.</title>
        <authorList>
            <person name="Yang G."/>
            <person name="Guo J."/>
            <person name="Zhuang L."/>
            <person name="Yuan Y."/>
            <person name="Zhou S."/>
        </authorList>
    </citation>
    <scope>NUCLEOTIDE SEQUENCE [LARGE SCALE GENOMIC DNA]</scope>
    <source>
        <strain evidence="17 18">GSS09</strain>
    </source>
</reference>
<dbReference type="InterPro" id="IPR036890">
    <property type="entry name" value="HATPase_C_sf"/>
</dbReference>
<dbReference type="InterPro" id="IPR035965">
    <property type="entry name" value="PAS-like_dom_sf"/>
</dbReference>
<evidence type="ECO:0000256" key="8">
    <source>
        <dbReference type="ARBA" id="ARBA00022741"/>
    </source>
</evidence>
<dbReference type="GO" id="GO:0000155">
    <property type="term" value="F:phosphorelay sensor kinase activity"/>
    <property type="evidence" value="ECO:0007669"/>
    <property type="project" value="InterPro"/>
</dbReference>
<dbReference type="Gene3D" id="3.30.450.20">
    <property type="entry name" value="PAS domain"/>
    <property type="match status" value="2"/>
</dbReference>
<keyword evidence="11 14" id="KW-1133">Transmembrane helix</keyword>
<dbReference type="SUPFAM" id="SSF47384">
    <property type="entry name" value="Homodimeric domain of signal transducing histidine kinase"/>
    <property type="match status" value="1"/>
</dbReference>
<dbReference type="PANTHER" id="PTHR43065">
    <property type="entry name" value="SENSOR HISTIDINE KINASE"/>
    <property type="match status" value="1"/>
</dbReference>
<dbReference type="InterPro" id="IPR003594">
    <property type="entry name" value="HATPase_dom"/>
</dbReference>
<dbReference type="CDD" id="cd00082">
    <property type="entry name" value="HisKA"/>
    <property type="match status" value="1"/>
</dbReference>
<keyword evidence="6" id="KW-0808">Transferase</keyword>
<dbReference type="InterPro" id="IPR003660">
    <property type="entry name" value="HAMP_dom"/>
</dbReference>
<dbReference type="EMBL" id="CP019698">
    <property type="protein sequence ID" value="AQS60007.1"/>
    <property type="molecule type" value="Genomic_DNA"/>
</dbReference>
<evidence type="ECO:0000256" key="11">
    <source>
        <dbReference type="ARBA" id="ARBA00022989"/>
    </source>
</evidence>
<dbReference type="PROSITE" id="PS50885">
    <property type="entry name" value="HAMP"/>
    <property type="match status" value="1"/>
</dbReference>
<keyword evidence="12" id="KW-0902">Two-component regulatory system</keyword>
<evidence type="ECO:0000256" key="4">
    <source>
        <dbReference type="ARBA" id="ARBA00022475"/>
    </source>
</evidence>
<comment type="catalytic activity">
    <reaction evidence="1">
        <text>ATP + protein L-histidine = ADP + protein N-phospho-L-histidine.</text>
        <dbReference type="EC" id="2.7.13.3"/>
    </reaction>
</comment>
<dbReference type="InterPro" id="IPR003661">
    <property type="entry name" value="HisK_dim/P_dom"/>
</dbReference>
<evidence type="ECO:0000256" key="1">
    <source>
        <dbReference type="ARBA" id="ARBA00000085"/>
    </source>
</evidence>
<dbReference type="SMART" id="SM00387">
    <property type="entry name" value="HATPase_c"/>
    <property type="match status" value="1"/>
</dbReference>
<dbReference type="InterPro" id="IPR033479">
    <property type="entry name" value="dCache_1"/>
</dbReference>
<dbReference type="Gene3D" id="3.30.565.10">
    <property type="entry name" value="Histidine kinase-like ATPase, C-terminal domain"/>
    <property type="match status" value="1"/>
</dbReference>
<dbReference type="Pfam" id="PF02743">
    <property type="entry name" value="dCache_1"/>
    <property type="match status" value="1"/>
</dbReference>
<dbReference type="PROSITE" id="PS50109">
    <property type="entry name" value="HIS_KIN"/>
    <property type="match status" value="1"/>
</dbReference>
<feature type="transmembrane region" description="Helical" evidence="14">
    <location>
        <begin position="12"/>
        <end position="33"/>
    </location>
</feature>
<evidence type="ECO:0000256" key="13">
    <source>
        <dbReference type="ARBA" id="ARBA00023136"/>
    </source>
</evidence>
<dbReference type="Pfam" id="PF02518">
    <property type="entry name" value="HATPase_c"/>
    <property type="match status" value="1"/>
</dbReference>
<organism evidence="17 18">
    <name type="scientific">Desulforamulus ferrireducens</name>
    <dbReference type="NCBI Taxonomy" id="1833852"/>
    <lineage>
        <taxon>Bacteria</taxon>
        <taxon>Bacillati</taxon>
        <taxon>Bacillota</taxon>
        <taxon>Clostridia</taxon>
        <taxon>Eubacteriales</taxon>
        <taxon>Peptococcaceae</taxon>
        <taxon>Desulforamulus</taxon>
    </lineage>
</organism>
<dbReference type="Proteomes" id="UP000189464">
    <property type="component" value="Chromosome"/>
</dbReference>
<keyword evidence="9" id="KW-0418">Kinase</keyword>
<dbReference type="AlphaFoldDB" id="A0A1S6IZ01"/>
<dbReference type="SMART" id="SM00388">
    <property type="entry name" value="HisKA"/>
    <property type="match status" value="1"/>
</dbReference>
<evidence type="ECO:0000256" key="10">
    <source>
        <dbReference type="ARBA" id="ARBA00022840"/>
    </source>
</evidence>
<dbReference type="InterPro" id="IPR005467">
    <property type="entry name" value="His_kinase_dom"/>
</dbReference>
<dbReference type="SUPFAM" id="SSF55785">
    <property type="entry name" value="PYP-like sensor domain (PAS domain)"/>
    <property type="match status" value="1"/>
</dbReference>
<protein>
    <recommendedName>
        <fullName evidence="3">histidine kinase</fullName>
        <ecNumber evidence="3">2.7.13.3</ecNumber>
    </recommendedName>
</protein>
<keyword evidence="4" id="KW-1003">Cell membrane</keyword>
<evidence type="ECO:0000313" key="17">
    <source>
        <dbReference type="EMBL" id="AQS60007.1"/>
    </source>
</evidence>
<evidence type="ECO:0000256" key="9">
    <source>
        <dbReference type="ARBA" id="ARBA00022777"/>
    </source>
</evidence>
<sequence>MKHNFLPTSLRVRLLLMITVVIIPVFIILFNSIEELRQREEKNAYQNAMQVAKAVSQANWQLIEVTKLLSEVLARLSEVQKTDIAACNELFAELLQQYPHYNNIALANTQGDIIASGLPMEEELNVMDYLLFISAKENLQFTIGHHQISPINNKGILPFAQPVLDQLGRVQGVLLVSLKLKWLDQLIDSVELPPGSRVNILDRNGTIFACFPVGDEWVGHTVPEDTSVAKIINSQESEGILAGRGIDGTQRIYAYLSLKEQLSTDIYITVGIPRDYIFAAVNCTAQQRLLELCGLTFLAFGLCWLTSEVLFLRPIQSLVDTARKLGRGDLTARTGLPYQGEIGELAKVIDETATSLEKERKRLYTILDESPGNVWLLEQDYSIPFANKNFRKLFGEPGNRHCYEIMWHRSEPCEHCTSLQTLECMLPSNYEGTIYNGRTYEIHQRFFLDTDGSPKIIKIGLDVTEKKQLEREIFRLDRLNLVGEMAAGIAHEIRNPLTSVRGFLQMLKEKKECSGYLDYFNLMINELDRANGIINEYLSLARKVPANLQSCNLTKIIKELQPLIISDASEKEMNVVVDLTEVPDLQLNKQEINQLLLNLTRNATDAMTPGQTLTISTSQSENAVLLKVQDQGSGIPQEVLDKLGTPFVTTKENGTGLGLAVCYGIAARHQATIEVNTGSQGTIFIIKFPLPA</sequence>
<dbReference type="PANTHER" id="PTHR43065:SF46">
    <property type="entry name" value="C4-DICARBOXYLATE TRANSPORT SENSOR PROTEIN DCTB"/>
    <property type="match status" value="1"/>
</dbReference>
<gene>
    <name evidence="17" type="ORF">B0537_13550</name>
</gene>
<evidence type="ECO:0000256" key="3">
    <source>
        <dbReference type="ARBA" id="ARBA00012438"/>
    </source>
</evidence>
<dbReference type="PRINTS" id="PR00344">
    <property type="entry name" value="BCTRLSENSOR"/>
</dbReference>
<dbReference type="RefSeq" id="WP_077715049.1">
    <property type="nucleotide sequence ID" value="NZ_CP019698.1"/>
</dbReference>
<keyword evidence="7 14" id="KW-0812">Transmembrane</keyword>
<dbReference type="Gene3D" id="1.10.287.130">
    <property type="match status" value="1"/>
</dbReference>
<feature type="domain" description="Histidine kinase" evidence="15">
    <location>
        <begin position="488"/>
        <end position="692"/>
    </location>
</feature>
<keyword evidence="8" id="KW-0547">Nucleotide-binding</keyword>
<evidence type="ECO:0000256" key="6">
    <source>
        <dbReference type="ARBA" id="ARBA00022679"/>
    </source>
</evidence>
<evidence type="ECO:0000256" key="12">
    <source>
        <dbReference type="ARBA" id="ARBA00023012"/>
    </source>
</evidence>
<evidence type="ECO:0000259" key="15">
    <source>
        <dbReference type="PROSITE" id="PS50109"/>
    </source>
</evidence>
<dbReference type="EC" id="2.7.13.3" evidence="3"/>
<dbReference type="GO" id="GO:0005524">
    <property type="term" value="F:ATP binding"/>
    <property type="evidence" value="ECO:0007669"/>
    <property type="project" value="UniProtKB-KW"/>
</dbReference>
<dbReference type="STRING" id="1833852.B0537_13550"/>
<dbReference type="CDD" id="cd06225">
    <property type="entry name" value="HAMP"/>
    <property type="match status" value="1"/>
</dbReference>
<dbReference type="CDD" id="cd12915">
    <property type="entry name" value="PDC2_DGC_like"/>
    <property type="match status" value="1"/>
</dbReference>
<dbReference type="SUPFAM" id="SSF158472">
    <property type="entry name" value="HAMP domain-like"/>
    <property type="match status" value="1"/>
</dbReference>
<keyword evidence="10" id="KW-0067">ATP-binding</keyword>
<keyword evidence="18" id="KW-1185">Reference proteome</keyword>
<evidence type="ECO:0000313" key="18">
    <source>
        <dbReference type="Proteomes" id="UP000189464"/>
    </source>
</evidence>